<feature type="domain" description="Protein kinase" evidence="20">
    <location>
        <begin position="16"/>
        <end position="321"/>
    </location>
</feature>
<evidence type="ECO:0000256" key="15">
    <source>
        <dbReference type="ARBA" id="ARBA00047899"/>
    </source>
</evidence>
<dbReference type="InterPro" id="IPR022708">
    <property type="entry name" value="Atg1-like_tMIT"/>
</dbReference>
<dbReference type="InterPro" id="IPR000719">
    <property type="entry name" value="Prot_kinase_dom"/>
</dbReference>
<dbReference type="InterPro" id="IPR008271">
    <property type="entry name" value="Ser/Thr_kinase_AS"/>
</dbReference>
<dbReference type="EC" id="2.7.11.1" evidence="3"/>
<dbReference type="InterPro" id="IPR011009">
    <property type="entry name" value="Kinase-like_dom_sf"/>
</dbReference>
<keyword evidence="7" id="KW-0808">Transferase</keyword>
<evidence type="ECO:0000256" key="1">
    <source>
        <dbReference type="ARBA" id="ARBA00004496"/>
    </source>
</evidence>
<keyword evidence="6" id="KW-0723">Serine/threonine-protein kinase</keyword>
<evidence type="ECO:0000256" key="3">
    <source>
        <dbReference type="ARBA" id="ARBA00012513"/>
    </source>
</evidence>
<dbReference type="GO" id="GO:0034727">
    <property type="term" value="P:piecemeal microautophagy of the nucleus"/>
    <property type="evidence" value="ECO:0007669"/>
    <property type="project" value="TreeGrafter"/>
</dbReference>
<proteinExistence type="inferred from homology"/>
<dbReference type="GO" id="GO:0005776">
    <property type="term" value="C:autophagosome"/>
    <property type="evidence" value="ECO:0007669"/>
    <property type="project" value="TreeGrafter"/>
</dbReference>
<dbReference type="Proteomes" id="UP000799302">
    <property type="component" value="Unassembled WGS sequence"/>
</dbReference>
<evidence type="ECO:0000256" key="12">
    <source>
        <dbReference type="ARBA" id="ARBA00023006"/>
    </source>
</evidence>
<feature type="region of interest" description="Disordered" evidence="19">
    <location>
        <begin position="351"/>
        <end position="465"/>
    </location>
</feature>
<feature type="compositionally biased region" description="Basic and acidic residues" evidence="19">
    <location>
        <begin position="448"/>
        <end position="465"/>
    </location>
</feature>
<dbReference type="PANTHER" id="PTHR24348:SF22">
    <property type="entry name" value="NON-SPECIFIC SERINE_THREONINE PROTEIN KINASE"/>
    <property type="match status" value="1"/>
</dbReference>
<evidence type="ECO:0000256" key="7">
    <source>
        <dbReference type="ARBA" id="ARBA00022679"/>
    </source>
</evidence>
<dbReference type="Gene3D" id="1.10.510.10">
    <property type="entry name" value="Transferase(Phosphotransferase) domain 1"/>
    <property type="match status" value="1"/>
</dbReference>
<dbReference type="OrthoDB" id="346907at2759"/>
<evidence type="ECO:0000256" key="19">
    <source>
        <dbReference type="SAM" id="MobiDB-lite"/>
    </source>
</evidence>
<dbReference type="GO" id="GO:0042594">
    <property type="term" value="P:response to starvation"/>
    <property type="evidence" value="ECO:0007669"/>
    <property type="project" value="TreeGrafter"/>
</dbReference>
<dbReference type="GO" id="GO:0004674">
    <property type="term" value="F:protein serine/threonine kinase activity"/>
    <property type="evidence" value="ECO:0007669"/>
    <property type="project" value="UniProtKB-KW"/>
</dbReference>
<evidence type="ECO:0000256" key="13">
    <source>
        <dbReference type="ARBA" id="ARBA00023136"/>
    </source>
</evidence>
<keyword evidence="4" id="KW-0813">Transport</keyword>
<dbReference type="GO" id="GO:0015031">
    <property type="term" value="P:protein transport"/>
    <property type="evidence" value="ECO:0007669"/>
    <property type="project" value="UniProtKB-KW"/>
</dbReference>
<keyword evidence="13" id="KW-0472">Membrane</keyword>
<gene>
    <name evidence="21" type="ORF">BT63DRAFT_370695</name>
</gene>
<evidence type="ECO:0000256" key="11">
    <source>
        <dbReference type="ARBA" id="ARBA00022927"/>
    </source>
</evidence>
<sequence>MRRPAPAEPAITIGDYRRLNEIGKGSFAMVYRGVHVSKGALVAIKSVNLSKLSRKLKENLQSEVKILRELHHPHIVSLFECKESKMTAHLIMEYCELGDLSTFIRKRATLADHETTKDMIRKYPNPTVGGLNEVIARHFLKQIASGLQWIRKRNFLHRDIKPQNLLLVPSKAYQEKHKGERPALMSDDQVEEPPSGIASLPSLKIADFGFARFLPSLSLAETLCGSPLYMAPEILRYEKYDAQADLWSTGTVTYEMIVGKPPFRAQNHVELIAKIDKNDDRIKFPEGLVVSSGMKAIIRALLKKKPTERIGYDHFFDHSVIKEDIPGLAPEDKPQEPLSYNLASRIKSTRPSEVLGASTDLRRSSQTSQDQISVSPRSRPTSISGPSQGSPKLGNRRLSAAAADYQTRPTERRPTLTGHATAPAGKQEGALATFKAGRNQSSPSSSQLKDKLDRDRRRSSDRTLQEIRERADQDIAFERDVVFVEKRAVEVNALADAFENSPEVRAHQNAVVRRTTSTSSPYSTTAPQTSMRPWPTPKQLPGHTRQRSLDKHILGRSPTTSATSAISKAINMASFRVLGIGSSPPNQALQMGTGYNPFPVYPTLQGSGLLIGDGTKGVDSKDEDMRIALLSEKLAHRSSVIFDFAEVKYQQLMPIRPADVSGGANKAVDDFEDDEDLTVDAIVTVAEEALVLYVHVMGILQKVFDVTGNWFYYKRHPNANTSPQSAPVRTASVAPKINSVVQWARKRFNECLEKSDFVAIKLLDAQQRLPSDHPGHPSNHPVSSLSSVTTSVGASADNINLTSGITAEKLMYDRAVEMSRAAAINELTQEDMEGSERSYRTAIHMLEAVLDDDERDVLGHRLNRRDDETVNGLENEDRATVEQMLQYLRTRLRSLRKKLEISRSNRRLSSGYPPSGGNSRASPGTTPVQPARSSPRQ</sequence>
<dbReference type="GO" id="GO:0034045">
    <property type="term" value="C:phagophore assembly site membrane"/>
    <property type="evidence" value="ECO:0007669"/>
    <property type="project" value="UniProtKB-SubCell"/>
</dbReference>
<feature type="region of interest" description="Disordered" evidence="19">
    <location>
        <begin position="508"/>
        <end position="544"/>
    </location>
</feature>
<feature type="region of interest" description="Disordered" evidence="19">
    <location>
        <begin position="768"/>
        <end position="789"/>
    </location>
</feature>
<dbReference type="InterPro" id="IPR045269">
    <property type="entry name" value="Atg1-like"/>
</dbReference>
<dbReference type="GO" id="GO:0005524">
    <property type="term" value="F:ATP binding"/>
    <property type="evidence" value="ECO:0007669"/>
    <property type="project" value="UniProtKB-UniRule"/>
</dbReference>
<comment type="catalytic activity">
    <reaction evidence="16">
        <text>L-seryl-[protein] + ATP = O-phospho-L-seryl-[protein] + ADP + H(+)</text>
        <dbReference type="Rhea" id="RHEA:17989"/>
        <dbReference type="Rhea" id="RHEA-COMP:9863"/>
        <dbReference type="Rhea" id="RHEA-COMP:11604"/>
        <dbReference type="ChEBI" id="CHEBI:15378"/>
        <dbReference type="ChEBI" id="CHEBI:29999"/>
        <dbReference type="ChEBI" id="CHEBI:30616"/>
        <dbReference type="ChEBI" id="CHEBI:83421"/>
        <dbReference type="ChEBI" id="CHEBI:456216"/>
        <dbReference type="EC" id="2.7.11.1"/>
    </reaction>
</comment>
<evidence type="ECO:0000256" key="9">
    <source>
        <dbReference type="ARBA" id="ARBA00022777"/>
    </source>
</evidence>
<name>A0A6A6UGQ0_9PEZI</name>
<keyword evidence="10 18" id="KW-0067">ATP-binding</keyword>
<evidence type="ECO:0000256" key="16">
    <source>
        <dbReference type="ARBA" id="ARBA00048679"/>
    </source>
</evidence>
<dbReference type="GO" id="GO:0005829">
    <property type="term" value="C:cytosol"/>
    <property type="evidence" value="ECO:0007669"/>
    <property type="project" value="TreeGrafter"/>
</dbReference>
<dbReference type="EMBL" id="MU004233">
    <property type="protein sequence ID" value="KAF2671449.1"/>
    <property type="molecule type" value="Genomic_DNA"/>
</dbReference>
<dbReference type="InterPro" id="IPR017441">
    <property type="entry name" value="Protein_kinase_ATP_BS"/>
</dbReference>
<evidence type="ECO:0000313" key="21">
    <source>
        <dbReference type="EMBL" id="KAF2671449.1"/>
    </source>
</evidence>
<evidence type="ECO:0000256" key="4">
    <source>
        <dbReference type="ARBA" id="ARBA00022448"/>
    </source>
</evidence>
<dbReference type="GO" id="GO:0000045">
    <property type="term" value="P:autophagosome assembly"/>
    <property type="evidence" value="ECO:0007669"/>
    <property type="project" value="TreeGrafter"/>
</dbReference>
<evidence type="ECO:0000256" key="5">
    <source>
        <dbReference type="ARBA" id="ARBA00022490"/>
    </source>
</evidence>
<protein>
    <recommendedName>
        <fullName evidence="3">non-specific serine/threonine protein kinase</fullName>
        <ecNumber evidence="3">2.7.11.1</ecNumber>
    </recommendedName>
    <alternativeName>
        <fullName evidence="14">Autophagy-related protein 1</fullName>
    </alternativeName>
</protein>
<dbReference type="SUPFAM" id="SSF56112">
    <property type="entry name" value="Protein kinase-like (PK-like)"/>
    <property type="match status" value="1"/>
</dbReference>
<accession>A0A6A6UGQ0</accession>
<feature type="region of interest" description="Disordered" evidence="19">
    <location>
        <begin position="902"/>
        <end position="937"/>
    </location>
</feature>
<evidence type="ECO:0000256" key="10">
    <source>
        <dbReference type="ARBA" id="ARBA00022840"/>
    </source>
</evidence>
<dbReference type="GO" id="GO:0061709">
    <property type="term" value="P:reticulophagy"/>
    <property type="evidence" value="ECO:0007669"/>
    <property type="project" value="TreeGrafter"/>
</dbReference>
<keyword evidence="22" id="KW-1185">Reference proteome</keyword>
<keyword evidence="11" id="KW-0653">Protein transport</keyword>
<feature type="compositionally biased region" description="Polar residues" evidence="19">
    <location>
        <begin position="916"/>
        <end position="937"/>
    </location>
</feature>
<dbReference type="PROSITE" id="PS00108">
    <property type="entry name" value="PROTEIN_KINASE_ST"/>
    <property type="match status" value="1"/>
</dbReference>
<dbReference type="SMART" id="SM00220">
    <property type="entry name" value="S_TKc"/>
    <property type="match status" value="1"/>
</dbReference>
<evidence type="ECO:0000256" key="14">
    <source>
        <dbReference type="ARBA" id="ARBA00030237"/>
    </source>
</evidence>
<evidence type="ECO:0000256" key="6">
    <source>
        <dbReference type="ARBA" id="ARBA00022527"/>
    </source>
</evidence>
<comment type="subcellular location">
    <subcellularLocation>
        <location evidence="1">Cytoplasm</location>
    </subcellularLocation>
    <subcellularLocation>
        <location evidence="2">Preautophagosomal structure membrane</location>
        <topology evidence="2">Peripheral membrane protein</topology>
    </subcellularLocation>
</comment>
<evidence type="ECO:0000256" key="2">
    <source>
        <dbReference type="ARBA" id="ARBA00004623"/>
    </source>
</evidence>
<dbReference type="FunFam" id="1.10.510.10:FF:000817">
    <property type="entry name" value="Serine/threonine-protein kinase ATG1"/>
    <property type="match status" value="1"/>
</dbReference>
<feature type="compositionally biased region" description="Low complexity" evidence="19">
    <location>
        <begin position="515"/>
        <end position="530"/>
    </location>
</feature>
<dbReference type="Pfam" id="PF21127">
    <property type="entry name" value="ATG1-like_MIT2"/>
    <property type="match status" value="1"/>
</dbReference>
<dbReference type="FunFam" id="3.30.200.20:FF:000042">
    <property type="entry name" value="Aurora kinase A"/>
    <property type="match status" value="1"/>
</dbReference>
<keyword evidence="9 21" id="KW-0418">Kinase</keyword>
<dbReference type="GO" id="GO:0010506">
    <property type="term" value="P:regulation of autophagy"/>
    <property type="evidence" value="ECO:0007669"/>
    <property type="project" value="InterPro"/>
</dbReference>
<keyword evidence="12" id="KW-0072">Autophagy</keyword>
<feature type="binding site" evidence="18">
    <location>
        <position position="45"/>
    </location>
    <ligand>
        <name>ATP</name>
        <dbReference type="ChEBI" id="CHEBI:30616"/>
    </ligand>
</feature>
<evidence type="ECO:0000259" key="20">
    <source>
        <dbReference type="PROSITE" id="PS50011"/>
    </source>
</evidence>
<keyword evidence="5" id="KW-0963">Cytoplasm</keyword>
<feature type="compositionally biased region" description="Polar residues" evidence="19">
    <location>
        <begin position="438"/>
        <end position="447"/>
    </location>
</feature>
<dbReference type="PROSITE" id="PS00107">
    <property type="entry name" value="PROTEIN_KINASE_ATP"/>
    <property type="match status" value="1"/>
</dbReference>
<comment type="similarity">
    <text evidence="17">Belongs to the protein kinase superfamily. Ser/Thr protein kinase family. APG1/unc-51/ULK1 subfamily.</text>
</comment>
<keyword evidence="8 18" id="KW-0547">Nucleotide-binding</keyword>
<dbReference type="Pfam" id="PF00069">
    <property type="entry name" value="Pkinase"/>
    <property type="match status" value="1"/>
</dbReference>
<evidence type="ECO:0000256" key="17">
    <source>
        <dbReference type="ARBA" id="ARBA00060750"/>
    </source>
</evidence>
<dbReference type="PROSITE" id="PS50011">
    <property type="entry name" value="PROTEIN_KINASE_DOM"/>
    <property type="match status" value="1"/>
</dbReference>
<evidence type="ECO:0000256" key="8">
    <source>
        <dbReference type="ARBA" id="ARBA00022741"/>
    </source>
</evidence>
<organism evidence="21 22">
    <name type="scientific">Microthyrium microscopicum</name>
    <dbReference type="NCBI Taxonomy" id="703497"/>
    <lineage>
        <taxon>Eukaryota</taxon>
        <taxon>Fungi</taxon>
        <taxon>Dikarya</taxon>
        <taxon>Ascomycota</taxon>
        <taxon>Pezizomycotina</taxon>
        <taxon>Dothideomycetes</taxon>
        <taxon>Dothideomycetes incertae sedis</taxon>
        <taxon>Microthyriales</taxon>
        <taxon>Microthyriaceae</taxon>
        <taxon>Microthyrium</taxon>
    </lineage>
</organism>
<feature type="compositionally biased region" description="Polar residues" evidence="19">
    <location>
        <begin position="364"/>
        <end position="390"/>
    </location>
</feature>
<dbReference type="GO" id="GO:0000422">
    <property type="term" value="P:autophagy of mitochondrion"/>
    <property type="evidence" value="ECO:0007669"/>
    <property type="project" value="TreeGrafter"/>
</dbReference>
<evidence type="ECO:0000256" key="18">
    <source>
        <dbReference type="PROSITE-ProRule" id="PRU10141"/>
    </source>
</evidence>
<reference evidence="21" key="1">
    <citation type="journal article" date="2020" name="Stud. Mycol.">
        <title>101 Dothideomycetes genomes: a test case for predicting lifestyles and emergence of pathogens.</title>
        <authorList>
            <person name="Haridas S."/>
            <person name="Albert R."/>
            <person name="Binder M."/>
            <person name="Bloem J."/>
            <person name="Labutti K."/>
            <person name="Salamov A."/>
            <person name="Andreopoulos B."/>
            <person name="Baker S."/>
            <person name="Barry K."/>
            <person name="Bills G."/>
            <person name="Bluhm B."/>
            <person name="Cannon C."/>
            <person name="Castanera R."/>
            <person name="Culley D."/>
            <person name="Daum C."/>
            <person name="Ezra D."/>
            <person name="Gonzalez J."/>
            <person name="Henrissat B."/>
            <person name="Kuo A."/>
            <person name="Liang C."/>
            <person name="Lipzen A."/>
            <person name="Lutzoni F."/>
            <person name="Magnuson J."/>
            <person name="Mondo S."/>
            <person name="Nolan M."/>
            <person name="Ohm R."/>
            <person name="Pangilinan J."/>
            <person name="Park H.-J."/>
            <person name="Ramirez L."/>
            <person name="Alfaro M."/>
            <person name="Sun H."/>
            <person name="Tritt A."/>
            <person name="Yoshinaga Y."/>
            <person name="Zwiers L.-H."/>
            <person name="Turgeon B."/>
            <person name="Goodwin S."/>
            <person name="Spatafora J."/>
            <person name="Crous P."/>
            <person name="Grigoriev I."/>
        </authorList>
    </citation>
    <scope>NUCLEOTIDE SEQUENCE</scope>
    <source>
        <strain evidence="21">CBS 115976</strain>
    </source>
</reference>
<evidence type="ECO:0000313" key="22">
    <source>
        <dbReference type="Proteomes" id="UP000799302"/>
    </source>
</evidence>
<dbReference type="Pfam" id="PF12063">
    <property type="entry name" value="ATG1-like_MIT1"/>
    <property type="match status" value="1"/>
</dbReference>
<dbReference type="AlphaFoldDB" id="A0A6A6UGQ0"/>
<dbReference type="PANTHER" id="PTHR24348">
    <property type="entry name" value="SERINE/THREONINE-PROTEIN KINASE UNC-51-RELATED"/>
    <property type="match status" value="1"/>
</dbReference>
<dbReference type="InterPro" id="IPR048941">
    <property type="entry name" value="ATG1-like_MIT2"/>
</dbReference>
<comment type="catalytic activity">
    <reaction evidence="15">
        <text>L-threonyl-[protein] + ATP = O-phospho-L-threonyl-[protein] + ADP + H(+)</text>
        <dbReference type="Rhea" id="RHEA:46608"/>
        <dbReference type="Rhea" id="RHEA-COMP:11060"/>
        <dbReference type="Rhea" id="RHEA-COMP:11605"/>
        <dbReference type="ChEBI" id="CHEBI:15378"/>
        <dbReference type="ChEBI" id="CHEBI:30013"/>
        <dbReference type="ChEBI" id="CHEBI:30616"/>
        <dbReference type="ChEBI" id="CHEBI:61977"/>
        <dbReference type="ChEBI" id="CHEBI:456216"/>
        <dbReference type="EC" id="2.7.11.1"/>
    </reaction>
</comment>